<name>A0A6M0QB82_9BACI</name>
<dbReference type="InterPro" id="IPR013341">
    <property type="entry name" value="Mandelate_racemase_N_dom"/>
</dbReference>
<comment type="pathway">
    <text evidence="7">Quinol/quinone metabolism; 1,4-dihydroxy-2-naphthoate biosynthesis; 1,4-dihydroxy-2-naphthoate from chorismate: step 4/7.</text>
</comment>
<dbReference type="UniPathway" id="UPA01057">
    <property type="reaction ID" value="UER00165"/>
</dbReference>
<dbReference type="Gene3D" id="3.20.20.120">
    <property type="entry name" value="Enolase-like C-terminal domain"/>
    <property type="match status" value="1"/>
</dbReference>
<dbReference type="HAMAP" id="MF_01933">
    <property type="entry name" value="MenC_2"/>
    <property type="match status" value="1"/>
</dbReference>
<dbReference type="InterPro" id="IPR010197">
    <property type="entry name" value="OSBS/NAAAR"/>
</dbReference>
<dbReference type="GO" id="GO:0016854">
    <property type="term" value="F:racemase and epimerase activity"/>
    <property type="evidence" value="ECO:0007669"/>
    <property type="project" value="UniProtKB-ARBA"/>
</dbReference>
<dbReference type="Proteomes" id="UP000481043">
    <property type="component" value="Unassembled WGS sequence"/>
</dbReference>
<dbReference type="NCBIfam" id="TIGR01928">
    <property type="entry name" value="menC_lowGC_arch"/>
    <property type="match status" value="1"/>
</dbReference>
<comment type="pathway">
    <text evidence="7">Quinol/quinone metabolism; menaquinone biosynthesis.</text>
</comment>
<comment type="cofactor">
    <cofactor evidence="1 7">
        <name>a divalent metal cation</name>
        <dbReference type="ChEBI" id="CHEBI:60240"/>
    </cofactor>
</comment>
<reference evidence="9 10" key="1">
    <citation type="submission" date="2020-02" db="EMBL/GenBank/DDBJ databases">
        <title>Bacillus aquiflavi sp. nov., isolated from yellow water of strong flavor Chinese baijiu in Yibin region of China.</title>
        <authorList>
            <person name="Xie J."/>
        </authorList>
    </citation>
    <scope>NUCLEOTIDE SEQUENCE [LARGE SCALE GENOMIC DNA]</scope>
    <source>
        <strain evidence="9 10">SA4</strain>
    </source>
</reference>
<dbReference type="SMART" id="SM00922">
    <property type="entry name" value="MR_MLE"/>
    <property type="match status" value="1"/>
</dbReference>
<dbReference type="InterPro" id="IPR047585">
    <property type="entry name" value="MenC"/>
</dbReference>
<feature type="binding site" evidence="7">
    <location>
        <position position="239"/>
    </location>
    <ligand>
        <name>Mg(2+)</name>
        <dbReference type="ChEBI" id="CHEBI:18420"/>
    </ligand>
</feature>
<evidence type="ECO:0000256" key="7">
    <source>
        <dbReference type="HAMAP-Rule" id="MF_01933"/>
    </source>
</evidence>
<evidence type="ECO:0000256" key="3">
    <source>
        <dbReference type="ARBA" id="ARBA00022723"/>
    </source>
</evidence>
<dbReference type="PANTHER" id="PTHR48073">
    <property type="entry name" value="O-SUCCINYLBENZOATE SYNTHASE-RELATED"/>
    <property type="match status" value="1"/>
</dbReference>
<dbReference type="Pfam" id="PF13378">
    <property type="entry name" value="MR_MLE_C"/>
    <property type="match status" value="1"/>
</dbReference>
<feature type="domain" description="Mandelate racemase/muconate lactonizing enzyme C-terminal" evidence="8">
    <location>
        <begin position="143"/>
        <end position="235"/>
    </location>
</feature>
<comment type="caution">
    <text evidence="9">The sequence shown here is derived from an EMBL/GenBank/DDBJ whole genome shotgun (WGS) entry which is preliminary data.</text>
</comment>
<dbReference type="SUPFAM" id="SSF54826">
    <property type="entry name" value="Enolase N-terminal domain-like"/>
    <property type="match status" value="1"/>
</dbReference>
<keyword evidence="5 7" id="KW-0456">Lyase</keyword>
<evidence type="ECO:0000313" key="9">
    <source>
        <dbReference type="EMBL" id="NEY73651.1"/>
    </source>
</evidence>
<protein>
    <recommendedName>
        <fullName evidence="6 7">o-succinylbenzoate synthase</fullName>
        <shortName evidence="7">OSB synthase</shortName>
        <shortName evidence="7">OSBS</shortName>
        <ecNumber evidence="6 7">4.2.1.113</ecNumber>
    </recommendedName>
    <alternativeName>
        <fullName evidence="7">4-(2'-carboxyphenyl)-4-oxybutyric acid synthase</fullName>
    </alternativeName>
    <alternativeName>
        <fullName evidence="7">o-succinylbenzoic acid synthase</fullName>
    </alternativeName>
</protein>
<feature type="binding site" evidence="7">
    <location>
        <position position="189"/>
    </location>
    <ligand>
        <name>Mg(2+)</name>
        <dbReference type="ChEBI" id="CHEBI:18420"/>
    </ligand>
</feature>
<proteinExistence type="inferred from homology"/>
<organism evidence="9 10">
    <name type="scientific">Bacillus mesophilus</name>
    <dbReference type="NCBI Taxonomy" id="1808955"/>
    <lineage>
        <taxon>Bacteria</taxon>
        <taxon>Bacillati</taxon>
        <taxon>Bacillota</taxon>
        <taxon>Bacilli</taxon>
        <taxon>Bacillales</taxon>
        <taxon>Bacillaceae</taxon>
        <taxon>Bacillus</taxon>
    </lineage>
</organism>
<dbReference type="EC" id="4.2.1.113" evidence="6 7"/>
<accession>A0A6M0QB82</accession>
<dbReference type="InterPro" id="IPR036849">
    <property type="entry name" value="Enolase-like_C_sf"/>
</dbReference>
<dbReference type="SFLD" id="SFLDF00009">
    <property type="entry name" value="o-succinylbenzoate_synthase"/>
    <property type="match status" value="1"/>
</dbReference>
<dbReference type="SFLD" id="SFLDG00180">
    <property type="entry name" value="muconate_cycloisomerase"/>
    <property type="match status" value="1"/>
</dbReference>
<evidence type="ECO:0000313" key="10">
    <source>
        <dbReference type="Proteomes" id="UP000481043"/>
    </source>
</evidence>
<evidence type="ECO:0000256" key="2">
    <source>
        <dbReference type="ARBA" id="ARBA00022428"/>
    </source>
</evidence>
<dbReference type="GO" id="GO:0009234">
    <property type="term" value="P:menaquinone biosynthetic process"/>
    <property type="evidence" value="ECO:0007669"/>
    <property type="project" value="UniProtKB-UniRule"/>
</dbReference>
<dbReference type="SFLD" id="SFLDS00001">
    <property type="entry name" value="Enolase"/>
    <property type="match status" value="1"/>
</dbReference>
<comment type="similarity">
    <text evidence="7">Belongs to the mandelate racemase/muconate lactonizing enzyme family. MenC type 2 subfamily.</text>
</comment>
<dbReference type="SUPFAM" id="SSF51604">
    <property type="entry name" value="Enolase C-terminal domain-like"/>
    <property type="match status" value="1"/>
</dbReference>
<evidence type="ECO:0000256" key="4">
    <source>
        <dbReference type="ARBA" id="ARBA00022842"/>
    </source>
</evidence>
<gene>
    <name evidence="7 9" type="primary">menC</name>
    <name evidence="9" type="ORF">G4D63_18200</name>
</gene>
<feature type="active site" description="Proton acceptor" evidence="7">
    <location>
        <position position="263"/>
    </location>
</feature>
<dbReference type="InterPro" id="IPR013342">
    <property type="entry name" value="Mandelate_racemase_C"/>
</dbReference>
<dbReference type="GO" id="GO:0043748">
    <property type="term" value="F:O-succinylbenzoate synthase activity"/>
    <property type="evidence" value="ECO:0007669"/>
    <property type="project" value="UniProtKB-EC"/>
</dbReference>
<dbReference type="Gene3D" id="3.30.390.10">
    <property type="entry name" value="Enolase-like, N-terminal domain"/>
    <property type="match status" value="1"/>
</dbReference>
<comment type="function">
    <text evidence="7">Converts 2-succinyl-6-hydroxy-2,4-cyclohexadiene-1-carboxylate (SHCHC) to 2-succinylbenzoate (OSB).</text>
</comment>
<dbReference type="InterPro" id="IPR029017">
    <property type="entry name" value="Enolase-like_N"/>
</dbReference>
<dbReference type="GO" id="GO:0000287">
    <property type="term" value="F:magnesium ion binding"/>
    <property type="evidence" value="ECO:0007669"/>
    <property type="project" value="UniProtKB-UniRule"/>
</dbReference>
<dbReference type="InterPro" id="IPR029065">
    <property type="entry name" value="Enolase_C-like"/>
</dbReference>
<evidence type="ECO:0000256" key="5">
    <source>
        <dbReference type="ARBA" id="ARBA00023239"/>
    </source>
</evidence>
<evidence type="ECO:0000256" key="6">
    <source>
        <dbReference type="ARBA" id="ARBA00029491"/>
    </source>
</evidence>
<keyword evidence="10" id="KW-1185">Reference proteome</keyword>
<sequence>MSIKKVVLHKLVMRLNDPFSTSFGTFQDKEFFVVEMIDENGVQGFGESVAFTSPWYSEETVKTNEHIMSDFLIPLLLSAPIHHPDEVSSRFSTIRSNNMAKSALEGAVWDLYAKRSNIPLAKALGGEKQQIDVGISIGIQPTVTELLRVIDQNVTEGYKRIKIKIKPGWDVDILKEVRKQFPSTALMADANSAYTLKDIEHLKKLDDLNLTMIEQPLAHDDIIDHAKLQSVLETPVCLDESIHSFDDVRHAVELGSCKIINVKIGRVGGLSESKRIHDYCKEQNIPVWCGGMLEAGIGRAHNIALTTLSQFNLPGDTAASSRYWSKDIIDPEVLVNNGVIQVPSSPGIGYEVNWTNLESYRVDKKVFVK</sequence>
<comment type="catalytic activity">
    <reaction evidence="7">
        <text>(1R,6R)-6-hydroxy-2-succinyl-cyclohexa-2,4-diene-1-carboxylate = 2-succinylbenzoate + H2O</text>
        <dbReference type="Rhea" id="RHEA:10196"/>
        <dbReference type="ChEBI" id="CHEBI:15377"/>
        <dbReference type="ChEBI" id="CHEBI:18325"/>
        <dbReference type="ChEBI" id="CHEBI:58689"/>
        <dbReference type="EC" id="4.2.1.113"/>
    </reaction>
</comment>
<keyword evidence="4 7" id="KW-0460">Magnesium</keyword>
<evidence type="ECO:0000256" key="1">
    <source>
        <dbReference type="ARBA" id="ARBA00001968"/>
    </source>
</evidence>
<keyword evidence="3 7" id="KW-0479">Metal-binding</keyword>
<dbReference type="Pfam" id="PF02746">
    <property type="entry name" value="MR_MLE_N"/>
    <property type="match status" value="1"/>
</dbReference>
<feature type="binding site" evidence="7">
    <location>
        <position position="214"/>
    </location>
    <ligand>
        <name>Mg(2+)</name>
        <dbReference type="ChEBI" id="CHEBI:18420"/>
    </ligand>
</feature>
<dbReference type="CDD" id="cd03317">
    <property type="entry name" value="NAAAR"/>
    <property type="match status" value="1"/>
</dbReference>
<dbReference type="AlphaFoldDB" id="A0A6M0QB82"/>
<dbReference type="EMBL" id="JAAIWM010000008">
    <property type="protein sequence ID" value="NEY73651.1"/>
    <property type="molecule type" value="Genomic_DNA"/>
</dbReference>
<feature type="active site" description="Proton donor" evidence="7">
    <location>
        <position position="164"/>
    </location>
</feature>
<dbReference type="UniPathway" id="UPA00079"/>
<evidence type="ECO:0000259" key="8">
    <source>
        <dbReference type="SMART" id="SM00922"/>
    </source>
</evidence>
<dbReference type="PANTHER" id="PTHR48073:SF5">
    <property type="entry name" value="O-SUCCINYLBENZOATE SYNTHASE"/>
    <property type="match status" value="1"/>
</dbReference>
<keyword evidence="2 7" id="KW-0474">Menaquinone biosynthesis</keyword>